<dbReference type="InterPro" id="IPR000008">
    <property type="entry name" value="C2_dom"/>
</dbReference>
<dbReference type="AlphaFoldDB" id="A0A8J2KPY9"/>
<reference evidence="3" key="1">
    <citation type="submission" date="2021-06" db="EMBL/GenBank/DDBJ databases">
        <authorList>
            <person name="Hodson N. C."/>
            <person name="Mongue J. A."/>
            <person name="Jaron S. K."/>
        </authorList>
    </citation>
    <scope>NUCLEOTIDE SEQUENCE</scope>
</reference>
<dbReference type="EMBL" id="CAJVCH010476203">
    <property type="protein sequence ID" value="CAG7820357.1"/>
    <property type="molecule type" value="Genomic_DNA"/>
</dbReference>
<comment type="caution">
    <text evidence="3">The sequence shown here is derived from an EMBL/GenBank/DDBJ whole genome shotgun (WGS) entry which is preliminary data.</text>
</comment>
<sequence>MRFLVAVTVLWLQANWFLGTDGAQNYNVTFMLAGSKIPTQDGYSEADPFVKLYHGKKTASKKNVSTADMTRFGTTSAAHNDENPEWTEVFWFWYEPGTGQFLRLIVRDHDVLNVDDDIGYTDVDTDQLMNSQGQYRANLSTSGALLITRTTPISFKLKANNLPKKDRSWFSEGLSDPYCEVHYRKFRNAANDEYLGVTSTISDVEHPVWPEIFQLSQYQPNAGQYLVFKLYDDDTMSRDDFLGEAVVSVDEMAKKRGASIVFKLLGFKEMALRFHNFHHVNLYSIRRLNL</sequence>
<keyword evidence="1" id="KW-0732">Signal</keyword>
<evidence type="ECO:0000259" key="2">
    <source>
        <dbReference type="PROSITE" id="PS50004"/>
    </source>
</evidence>
<dbReference type="SMART" id="SM00239">
    <property type="entry name" value="C2"/>
    <property type="match status" value="2"/>
</dbReference>
<dbReference type="CDD" id="cd00030">
    <property type="entry name" value="C2"/>
    <property type="match status" value="2"/>
</dbReference>
<dbReference type="PROSITE" id="PS50004">
    <property type="entry name" value="C2"/>
    <property type="match status" value="1"/>
</dbReference>
<evidence type="ECO:0000313" key="4">
    <source>
        <dbReference type="Proteomes" id="UP000708208"/>
    </source>
</evidence>
<dbReference type="GO" id="GO:0010628">
    <property type="term" value="P:positive regulation of gene expression"/>
    <property type="evidence" value="ECO:0007669"/>
    <property type="project" value="TreeGrafter"/>
</dbReference>
<evidence type="ECO:0000256" key="1">
    <source>
        <dbReference type="SAM" id="SignalP"/>
    </source>
</evidence>
<proteinExistence type="predicted"/>
<gene>
    <name evidence="3" type="ORF">AFUS01_LOCUS30750</name>
</gene>
<dbReference type="PANTHER" id="PTHR47800">
    <property type="entry name" value="C2 DOMAIN-CONTAINING PROTEIN"/>
    <property type="match status" value="1"/>
</dbReference>
<evidence type="ECO:0000313" key="3">
    <source>
        <dbReference type="EMBL" id="CAG7820357.1"/>
    </source>
</evidence>
<feature type="signal peptide" evidence="1">
    <location>
        <begin position="1"/>
        <end position="22"/>
    </location>
</feature>
<protein>
    <recommendedName>
        <fullName evidence="2">C2 domain-containing protein</fullName>
    </recommendedName>
</protein>
<accession>A0A8J2KPY9</accession>
<feature type="domain" description="C2" evidence="2">
    <location>
        <begin position="131"/>
        <end position="262"/>
    </location>
</feature>
<organism evidence="3 4">
    <name type="scientific">Allacma fusca</name>
    <dbReference type="NCBI Taxonomy" id="39272"/>
    <lineage>
        <taxon>Eukaryota</taxon>
        <taxon>Metazoa</taxon>
        <taxon>Ecdysozoa</taxon>
        <taxon>Arthropoda</taxon>
        <taxon>Hexapoda</taxon>
        <taxon>Collembola</taxon>
        <taxon>Symphypleona</taxon>
        <taxon>Sminthuridae</taxon>
        <taxon>Allacma</taxon>
    </lineage>
</organism>
<keyword evidence="4" id="KW-1185">Reference proteome</keyword>
<dbReference type="PANTHER" id="PTHR47800:SF5">
    <property type="entry name" value="FER-1-LIKE PROTEIN 6"/>
    <property type="match status" value="1"/>
</dbReference>
<feature type="chain" id="PRO_5035163664" description="C2 domain-containing protein" evidence="1">
    <location>
        <begin position="23"/>
        <end position="290"/>
    </location>
</feature>
<name>A0A8J2KPY9_9HEXA</name>
<dbReference type="Pfam" id="PF00168">
    <property type="entry name" value="C2"/>
    <property type="match status" value="2"/>
</dbReference>
<dbReference type="Proteomes" id="UP000708208">
    <property type="component" value="Unassembled WGS sequence"/>
</dbReference>
<dbReference type="OrthoDB" id="1029639at2759"/>